<gene>
    <name evidence="6" type="ORF">VFPPC_06448</name>
</gene>
<dbReference type="CDD" id="cd00067">
    <property type="entry name" value="GAL4"/>
    <property type="match status" value="1"/>
</dbReference>
<name>A0A179FJ50_METCM</name>
<evidence type="ECO:0000259" key="5">
    <source>
        <dbReference type="PROSITE" id="PS50048"/>
    </source>
</evidence>
<dbReference type="InterPro" id="IPR007219">
    <property type="entry name" value="XnlR_reg_dom"/>
</dbReference>
<dbReference type="KEGG" id="pchm:VFPPC_06448"/>
<dbReference type="PANTHER" id="PTHR31001">
    <property type="entry name" value="UNCHARACTERIZED TRANSCRIPTIONAL REGULATORY PROTEIN"/>
    <property type="match status" value="1"/>
</dbReference>
<dbReference type="OrthoDB" id="6612291at2759"/>
<dbReference type="PANTHER" id="PTHR31001:SF40">
    <property type="entry name" value="ZN(II)2CYS6 TRANSCRIPTION FACTOR (EUROFUNG)"/>
    <property type="match status" value="1"/>
</dbReference>
<dbReference type="InterPro" id="IPR036864">
    <property type="entry name" value="Zn2-C6_fun-type_DNA-bd_sf"/>
</dbReference>
<feature type="domain" description="Zn(2)-C6 fungal-type" evidence="5">
    <location>
        <begin position="23"/>
        <end position="55"/>
    </location>
</feature>
<evidence type="ECO:0000313" key="7">
    <source>
        <dbReference type="Proteomes" id="UP000078397"/>
    </source>
</evidence>
<dbReference type="RefSeq" id="XP_018142642.1">
    <property type="nucleotide sequence ID" value="XM_018285478.1"/>
</dbReference>
<dbReference type="SUPFAM" id="SSF57701">
    <property type="entry name" value="Zn2/Cys6 DNA-binding domain"/>
    <property type="match status" value="1"/>
</dbReference>
<dbReference type="GO" id="GO:0000981">
    <property type="term" value="F:DNA-binding transcription factor activity, RNA polymerase II-specific"/>
    <property type="evidence" value="ECO:0007669"/>
    <property type="project" value="InterPro"/>
</dbReference>
<proteinExistence type="predicted"/>
<evidence type="ECO:0000256" key="3">
    <source>
        <dbReference type="ARBA" id="ARBA00023242"/>
    </source>
</evidence>
<dbReference type="Gene3D" id="4.10.240.10">
    <property type="entry name" value="Zn(2)-C6 fungal-type DNA-binding domain"/>
    <property type="match status" value="1"/>
</dbReference>
<evidence type="ECO:0000313" key="6">
    <source>
        <dbReference type="EMBL" id="OAQ65328.1"/>
    </source>
</evidence>
<dbReference type="STRING" id="1380566.A0A179FJ50"/>
<dbReference type="GO" id="GO:0003677">
    <property type="term" value="F:DNA binding"/>
    <property type="evidence" value="ECO:0007669"/>
    <property type="project" value="InterPro"/>
</dbReference>
<dbReference type="GO" id="GO:0006351">
    <property type="term" value="P:DNA-templated transcription"/>
    <property type="evidence" value="ECO:0007669"/>
    <property type="project" value="InterPro"/>
</dbReference>
<comment type="subcellular location">
    <subcellularLocation>
        <location evidence="1">Nucleus</location>
    </subcellularLocation>
</comment>
<accession>A0A179FJ50</accession>
<keyword evidence="2" id="KW-0479">Metal-binding</keyword>
<dbReference type="CDD" id="cd12148">
    <property type="entry name" value="fungal_TF_MHR"/>
    <property type="match status" value="1"/>
</dbReference>
<dbReference type="Pfam" id="PF04082">
    <property type="entry name" value="Fungal_trans"/>
    <property type="match status" value="1"/>
</dbReference>
<dbReference type="InterPro" id="IPR001138">
    <property type="entry name" value="Zn2Cys6_DnaBD"/>
</dbReference>
<sequence length="682" mass="76177">MSADIHMSPVTGAPRRKNGRQQACEPCRRRKVACDHRMPVCSRCRRGRIPERCVYVTSERQALTPLSPSPSCCKSPAVAKTPDLTVDSTVNAPRPDGSTGFLGATSFPAFYQGSQSTPLGPESQTSLQQPSDDVYSRAECTPRALLDLAVRTLQSIPDQTSAEALIEVDSSAHDGWCRLVGERLHASLWSVFGNYLNGERNDASMMHLATKINENTTKAFKEHEADPDEWIKSFSGPALRWEALGHLFVYWSYGARGIQEVCISSRCKDIQASGALELMKRYKICASWCMELSRVARTSNTLLVYLAFKHCQLESHFSGETSVEYWKTHGEIISLATYMGLHASPDTSPNNCSVSVQMHRRLFAAIFSHDKTAATFTGRPPFLSRRFVSTPLPLDIGDEELLCNWKREDSQHLPPDINGWNTNGKIHGVTFPRSRAALAFIRDEILEFALQGQQYCVDNVKTLTNLRERAKNVMAGIPPAMIHRPEDMTCKTGINKRDIVNKLRLRLDHLQNIFLIERLLSKEGDQDCGCDLFDTSLEMISLALILWTHQKRVDYPETCLDWLVMSYAAPAGGVLCVQLLKCGTTTAKKAVIIEKLSMLVSFLDWVAPTAPNYAIGKGVQQAVRRTIEQSLERPAQGTAEDVQNIGSYWAAEAMEDFDGIFNFDLLDTFDWLRPEVMSGNVI</sequence>
<feature type="region of interest" description="Disordered" evidence="4">
    <location>
        <begin position="1"/>
        <end position="22"/>
    </location>
</feature>
<dbReference type="SMART" id="SM00906">
    <property type="entry name" value="Fungal_trans"/>
    <property type="match status" value="1"/>
</dbReference>
<protein>
    <submittedName>
        <fullName evidence="6">Fungal specific transcription factor domain-containing protein</fullName>
    </submittedName>
</protein>
<dbReference type="GO" id="GO:0005634">
    <property type="term" value="C:nucleus"/>
    <property type="evidence" value="ECO:0007669"/>
    <property type="project" value="UniProtKB-SubCell"/>
</dbReference>
<keyword evidence="7" id="KW-1185">Reference proteome</keyword>
<dbReference type="PROSITE" id="PS00463">
    <property type="entry name" value="ZN2_CY6_FUNGAL_1"/>
    <property type="match status" value="1"/>
</dbReference>
<dbReference type="GeneID" id="28849472"/>
<reference evidence="6 7" key="1">
    <citation type="journal article" date="2016" name="PLoS Pathog.">
        <title>Biosynthesis of antibiotic leucinostatins in bio-control fungus Purpureocillium lilacinum and their inhibition on phytophthora revealed by genome mining.</title>
        <authorList>
            <person name="Wang G."/>
            <person name="Liu Z."/>
            <person name="Lin R."/>
            <person name="Li E."/>
            <person name="Mao Z."/>
            <person name="Ling J."/>
            <person name="Yang Y."/>
            <person name="Yin W.B."/>
            <person name="Xie B."/>
        </authorList>
    </citation>
    <scope>NUCLEOTIDE SEQUENCE [LARGE SCALE GENOMIC DNA]</scope>
    <source>
        <strain evidence="6">170</strain>
    </source>
</reference>
<dbReference type="PROSITE" id="PS50048">
    <property type="entry name" value="ZN2_CY6_FUNGAL_2"/>
    <property type="match status" value="1"/>
</dbReference>
<organism evidence="6 7">
    <name type="scientific">Pochonia chlamydosporia 170</name>
    <dbReference type="NCBI Taxonomy" id="1380566"/>
    <lineage>
        <taxon>Eukaryota</taxon>
        <taxon>Fungi</taxon>
        <taxon>Dikarya</taxon>
        <taxon>Ascomycota</taxon>
        <taxon>Pezizomycotina</taxon>
        <taxon>Sordariomycetes</taxon>
        <taxon>Hypocreomycetidae</taxon>
        <taxon>Hypocreales</taxon>
        <taxon>Clavicipitaceae</taxon>
        <taxon>Pochonia</taxon>
    </lineage>
</organism>
<keyword evidence="3" id="KW-0539">Nucleus</keyword>
<dbReference type="AlphaFoldDB" id="A0A179FJ50"/>
<comment type="caution">
    <text evidence="6">The sequence shown here is derived from an EMBL/GenBank/DDBJ whole genome shotgun (WGS) entry which is preliminary data.</text>
</comment>
<dbReference type="EMBL" id="LSBJ02000005">
    <property type="protein sequence ID" value="OAQ65328.1"/>
    <property type="molecule type" value="Genomic_DNA"/>
</dbReference>
<dbReference type="Proteomes" id="UP000078397">
    <property type="component" value="Unassembled WGS sequence"/>
</dbReference>
<dbReference type="Pfam" id="PF00172">
    <property type="entry name" value="Zn_clus"/>
    <property type="match status" value="1"/>
</dbReference>
<dbReference type="InterPro" id="IPR050613">
    <property type="entry name" value="Sec_Metabolite_Reg"/>
</dbReference>
<dbReference type="GO" id="GO:0008270">
    <property type="term" value="F:zinc ion binding"/>
    <property type="evidence" value="ECO:0007669"/>
    <property type="project" value="InterPro"/>
</dbReference>
<evidence type="ECO:0000256" key="1">
    <source>
        <dbReference type="ARBA" id="ARBA00004123"/>
    </source>
</evidence>
<evidence type="ECO:0000256" key="2">
    <source>
        <dbReference type="ARBA" id="ARBA00022723"/>
    </source>
</evidence>
<evidence type="ECO:0000256" key="4">
    <source>
        <dbReference type="SAM" id="MobiDB-lite"/>
    </source>
</evidence>